<feature type="compositionally biased region" description="Basic and acidic residues" evidence="1">
    <location>
        <begin position="17"/>
        <end position="26"/>
    </location>
</feature>
<name>A0AAV4HQ08_9GAST</name>
<gene>
    <name evidence="2" type="ORF">ElyMa_001037500</name>
</gene>
<feature type="region of interest" description="Disordered" evidence="1">
    <location>
        <begin position="1"/>
        <end position="55"/>
    </location>
</feature>
<evidence type="ECO:0000256" key="1">
    <source>
        <dbReference type="SAM" id="MobiDB-lite"/>
    </source>
</evidence>
<proteinExistence type="predicted"/>
<dbReference type="Proteomes" id="UP000762676">
    <property type="component" value="Unassembled WGS sequence"/>
</dbReference>
<keyword evidence="3" id="KW-1185">Reference proteome</keyword>
<comment type="caution">
    <text evidence="2">The sequence shown here is derived from an EMBL/GenBank/DDBJ whole genome shotgun (WGS) entry which is preliminary data.</text>
</comment>
<evidence type="ECO:0000313" key="3">
    <source>
        <dbReference type="Proteomes" id="UP000762676"/>
    </source>
</evidence>
<dbReference type="AlphaFoldDB" id="A0AAV4HQ08"/>
<evidence type="ECO:0000313" key="2">
    <source>
        <dbReference type="EMBL" id="GFR99168.1"/>
    </source>
</evidence>
<dbReference type="EMBL" id="BMAT01002110">
    <property type="protein sequence ID" value="GFR99168.1"/>
    <property type="molecule type" value="Genomic_DNA"/>
</dbReference>
<sequence>MSSEEDDNSSSVNCDGIDFKWMKEENDSSADEDDRIDRDGLSPLTKCRSGTGNPGTALSELDLDLLDHDAYEEVLPNTLYLDLIRVAFRP</sequence>
<accession>A0AAV4HQ08</accession>
<organism evidence="2 3">
    <name type="scientific">Elysia marginata</name>
    <dbReference type="NCBI Taxonomy" id="1093978"/>
    <lineage>
        <taxon>Eukaryota</taxon>
        <taxon>Metazoa</taxon>
        <taxon>Spiralia</taxon>
        <taxon>Lophotrochozoa</taxon>
        <taxon>Mollusca</taxon>
        <taxon>Gastropoda</taxon>
        <taxon>Heterobranchia</taxon>
        <taxon>Euthyneura</taxon>
        <taxon>Panpulmonata</taxon>
        <taxon>Sacoglossa</taxon>
        <taxon>Placobranchoidea</taxon>
        <taxon>Plakobranchidae</taxon>
        <taxon>Elysia</taxon>
    </lineage>
</organism>
<reference evidence="2 3" key="1">
    <citation type="journal article" date="2021" name="Elife">
        <title>Chloroplast acquisition without the gene transfer in kleptoplastic sea slugs, Plakobranchus ocellatus.</title>
        <authorList>
            <person name="Maeda T."/>
            <person name="Takahashi S."/>
            <person name="Yoshida T."/>
            <person name="Shimamura S."/>
            <person name="Takaki Y."/>
            <person name="Nagai Y."/>
            <person name="Toyoda A."/>
            <person name="Suzuki Y."/>
            <person name="Arimoto A."/>
            <person name="Ishii H."/>
            <person name="Satoh N."/>
            <person name="Nishiyama T."/>
            <person name="Hasebe M."/>
            <person name="Maruyama T."/>
            <person name="Minagawa J."/>
            <person name="Obokata J."/>
            <person name="Shigenobu S."/>
        </authorList>
    </citation>
    <scope>NUCLEOTIDE SEQUENCE [LARGE SCALE GENOMIC DNA]</scope>
</reference>
<protein>
    <submittedName>
        <fullName evidence="2">Uncharacterized protein</fullName>
    </submittedName>
</protein>